<dbReference type="GO" id="GO:0009750">
    <property type="term" value="P:response to fructose"/>
    <property type="evidence" value="ECO:0007669"/>
    <property type="project" value="TreeGrafter"/>
</dbReference>
<dbReference type="PANTHER" id="PTHR10088">
    <property type="entry name" value="GLUCOKINASE REGULATORY PROTEIN"/>
    <property type="match status" value="1"/>
</dbReference>
<dbReference type="InterPro" id="IPR046348">
    <property type="entry name" value="SIS_dom_sf"/>
</dbReference>
<keyword evidence="4" id="KW-1185">Reference proteome</keyword>
<evidence type="ECO:0000256" key="1">
    <source>
        <dbReference type="ARBA" id="ARBA00023277"/>
    </source>
</evidence>
<keyword evidence="1" id="KW-0119">Carbohydrate metabolism</keyword>
<evidence type="ECO:0000259" key="2">
    <source>
        <dbReference type="PROSITE" id="PS51464"/>
    </source>
</evidence>
<dbReference type="GO" id="GO:1901135">
    <property type="term" value="P:carbohydrate derivative metabolic process"/>
    <property type="evidence" value="ECO:0007669"/>
    <property type="project" value="InterPro"/>
</dbReference>
<name>A0A1W6N3Z0_9PROT</name>
<dbReference type="Proteomes" id="UP000237351">
    <property type="component" value="Chromosome"/>
</dbReference>
<dbReference type="GO" id="GO:0019899">
    <property type="term" value="F:enzyme binding"/>
    <property type="evidence" value="ECO:0007669"/>
    <property type="project" value="TreeGrafter"/>
</dbReference>
<dbReference type="KEGG" id="naf:GQ61_03700"/>
<dbReference type="GO" id="GO:0005829">
    <property type="term" value="C:cytosol"/>
    <property type="evidence" value="ECO:0007669"/>
    <property type="project" value="TreeGrafter"/>
</dbReference>
<dbReference type="InterPro" id="IPR040190">
    <property type="entry name" value="MURQ/GCKR"/>
</dbReference>
<dbReference type="GO" id="GO:0042593">
    <property type="term" value="P:glucose homeostasis"/>
    <property type="evidence" value="ECO:0007669"/>
    <property type="project" value="TreeGrafter"/>
</dbReference>
<sequence length="615" mass="68207">MNFMNAAAKASKSELSYEDFKASVDFEDTTTEKRHPKTFGLSQTMKKNRQAGLELLHNVDQENISPLKNAFAQHQSQLLSELSSCFKTEGRLILVGSGTSGRIALQLEAEWRQYWQKQSSEQNLFHYENAVCAVIAGGPRAFVRAKEGFEDSVSSGKEAIKNLKVHPKDIVVLISASGSAKFNIGAGIEARNSHCQTYYFYNSETPSKMTKTLFEDYQVQHIRLVTGPQSITGSTRLQAGTMGLAFWGHLLNQVALNITDADSIEDAATTFTDQVAVLHSTLRNFLPTVSTIIQLEKDVLSDENADFYKTKATNQKGYITFIAPPKTLPTVKIDATETAPTFSTNPPRSVKDKAKQLKEAEFRAYMLGSSTNKKAWQDLLGRSLNSVEAIDAEEILLSSQADGDYGAFKDRPKGLGNLVIGVAKSRLTPEHASEMITILSDAKAKGAQTAFIGVLEEDSIDDHVTALKALTHAPLIIPYKVENDPLNILSTILLKQCLNLISNGTMIEMGKVYDNLMIDVSPSNDKLIDRVIRLVQTIHSMHHDESTKLDEKDLYHMVLETKKLKKSFEEDQGISTPPIVKTILTMIEKSVDFVTAITLLQENDQDFETLLYSQK</sequence>
<dbReference type="Pfam" id="PF22645">
    <property type="entry name" value="GKRP_SIS_N"/>
    <property type="match status" value="1"/>
</dbReference>
<evidence type="ECO:0000313" key="4">
    <source>
        <dbReference type="Proteomes" id="UP000237351"/>
    </source>
</evidence>
<organism evidence="3 4">
    <name type="scientific">Candidatus Nucleicultrix amoebiphila FS5</name>
    <dbReference type="NCBI Taxonomy" id="1414854"/>
    <lineage>
        <taxon>Bacteria</taxon>
        <taxon>Pseudomonadati</taxon>
        <taxon>Pseudomonadota</taxon>
        <taxon>Alphaproteobacteria</taxon>
        <taxon>Holosporales</taxon>
        <taxon>Candidatus Nucleicultricaceae</taxon>
        <taxon>Candidatus Nucleicultrix</taxon>
    </lineage>
</organism>
<dbReference type="GO" id="GO:0004857">
    <property type="term" value="F:enzyme inhibitor activity"/>
    <property type="evidence" value="ECO:0007669"/>
    <property type="project" value="TreeGrafter"/>
</dbReference>
<dbReference type="STRING" id="1414854.GQ61_03700"/>
<proteinExistence type="predicted"/>
<dbReference type="Gene3D" id="3.40.50.10490">
    <property type="entry name" value="Glucose-6-phosphate isomerase like protein, domain 1"/>
    <property type="match status" value="2"/>
</dbReference>
<dbReference type="EMBL" id="CP008743">
    <property type="protein sequence ID" value="ARN84563.1"/>
    <property type="molecule type" value="Genomic_DNA"/>
</dbReference>
<protein>
    <recommendedName>
        <fullName evidence="2">SIS domain-containing protein</fullName>
    </recommendedName>
</protein>
<dbReference type="PROSITE" id="PS51464">
    <property type="entry name" value="SIS"/>
    <property type="match status" value="1"/>
</dbReference>
<gene>
    <name evidence="3" type="ORF">GQ61_03700</name>
</gene>
<dbReference type="GO" id="GO:0030246">
    <property type="term" value="F:carbohydrate binding"/>
    <property type="evidence" value="ECO:0007669"/>
    <property type="project" value="TreeGrafter"/>
</dbReference>
<evidence type="ECO:0000313" key="3">
    <source>
        <dbReference type="EMBL" id="ARN84563.1"/>
    </source>
</evidence>
<reference evidence="3 4" key="1">
    <citation type="submission" date="2014-06" db="EMBL/GenBank/DDBJ databases">
        <title>The genome of the endonuclear symbiont Nucleicultrix amoebiphila.</title>
        <authorList>
            <person name="Schulz F."/>
            <person name="Horn M."/>
        </authorList>
    </citation>
    <scope>NUCLEOTIDE SEQUENCE [LARGE SCALE GENOMIC DNA]</scope>
    <source>
        <strain evidence="3 4">FS5</strain>
    </source>
</reference>
<dbReference type="Gene3D" id="1.10.8.1080">
    <property type="match status" value="1"/>
</dbReference>
<dbReference type="InterPro" id="IPR001347">
    <property type="entry name" value="SIS_dom"/>
</dbReference>
<feature type="domain" description="SIS" evidence="2">
    <location>
        <begin position="82"/>
        <end position="264"/>
    </location>
</feature>
<dbReference type="SUPFAM" id="SSF53697">
    <property type="entry name" value="SIS domain"/>
    <property type="match status" value="2"/>
</dbReference>
<dbReference type="PANTHER" id="PTHR10088:SF4">
    <property type="entry name" value="GLUCOKINASE REGULATORY PROTEIN"/>
    <property type="match status" value="1"/>
</dbReference>
<dbReference type="AlphaFoldDB" id="A0A1W6N3Z0"/>
<dbReference type="GO" id="GO:0070095">
    <property type="term" value="F:fructose-6-phosphate binding"/>
    <property type="evidence" value="ECO:0007669"/>
    <property type="project" value="TreeGrafter"/>
</dbReference>
<accession>A0A1W6N3Z0</accession>